<evidence type="ECO:0000313" key="2">
    <source>
        <dbReference type="EMBL" id="ELP85983.1"/>
    </source>
</evidence>
<keyword evidence="1" id="KW-0472">Membrane</keyword>
<evidence type="ECO:0000256" key="1">
    <source>
        <dbReference type="SAM" id="Phobius"/>
    </source>
</evidence>
<dbReference type="VEuPathDB" id="AmoebaDB:EIN_136570"/>
<dbReference type="KEGG" id="eiv:EIN_136570"/>
<keyword evidence="1" id="KW-0812">Transmembrane</keyword>
<dbReference type="RefSeq" id="XP_004185329.1">
    <property type="nucleotide sequence ID" value="XM_004185281.1"/>
</dbReference>
<reference evidence="2 3" key="1">
    <citation type="submission" date="2012-10" db="EMBL/GenBank/DDBJ databases">
        <authorList>
            <person name="Zafar N."/>
            <person name="Inman J."/>
            <person name="Hall N."/>
            <person name="Lorenzi H."/>
            <person name="Caler E."/>
        </authorList>
    </citation>
    <scope>NUCLEOTIDE SEQUENCE [LARGE SCALE GENOMIC DNA]</scope>
    <source>
        <strain evidence="2 3">IP1</strain>
    </source>
</reference>
<feature type="transmembrane region" description="Helical" evidence="1">
    <location>
        <begin position="50"/>
        <end position="71"/>
    </location>
</feature>
<dbReference type="GeneID" id="14884918"/>
<dbReference type="Proteomes" id="UP000014680">
    <property type="component" value="Unassembled WGS sequence"/>
</dbReference>
<dbReference type="PROSITE" id="PS51257">
    <property type="entry name" value="PROKAR_LIPOPROTEIN"/>
    <property type="match status" value="1"/>
</dbReference>
<keyword evidence="3" id="KW-1185">Reference proteome</keyword>
<organism evidence="2 3">
    <name type="scientific">Entamoeba invadens IP1</name>
    <dbReference type="NCBI Taxonomy" id="370355"/>
    <lineage>
        <taxon>Eukaryota</taxon>
        <taxon>Amoebozoa</taxon>
        <taxon>Evosea</taxon>
        <taxon>Archamoebae</taxon>
        <taxon>Mastigamoebida</taxon>
        <taxon>Entamoebidae</taxon>
        <taxon>Entamoeba</taxon>
    </lineage>
</organism>
<name>A0A0A1TXG6_ENTIV</name>
<gene>
    <name evidence="2" type="ORF">EIN_136570</name>
</gene>
<protein>
    <submittedName>
        <fullName evidence="2">Uncharacterized protein</fullName>
    </submittedName>
</protein>
<dbReference type="AlphaFoldDB" id="A0A0A1TXG6"/>
<proteinExistence type="predicted"/>
<sequence length="162" mass="18466">MPLRSFPLFLVGLVGFVALTILQIVFSCIGVTEAVGFDLIIDGSTSYKVVVYFLAPLAPVGFLFYALYFFAINKKTQLTFVGINFAFLVLSAVLTSCASLCLEKIPDEWDEANMDKRIQYEKDVCVSYFYCNICGLNWIFPCVTMSFICYEYRTIHYIIKQR</sequence>
<evidence type="ECO:0000313" key="3">
    <source>
        <dbReference type="Proteomes" id="UP000014680"/>
    </source>
</evidence>
<feature type="transmembrane region" description="Helical" evidence="1">
    <location>
        <begin position="126"/>
        <end position="150"/>
    </location>
</feature>
<dbReference type="EMBL" id="KB207027">
    <property type="protein sequence ID" value="ELP85983.1"/>
    <property type="molecule type" value="Genomic_DNA"/>
</dbReference>
<feature type="transmembrane region" description="Helical" evidence="1">
    <location>
        <begin position="83"/>
        <end position="106"/>
    </location>
</feature>
<accession>A0A0A1TXG6</accession>
<keyword evidence="1" id="KW-1133">Transmembrane helix</keyword>